<sequence>MPVSAIFRRPALAGLLAATALLGTQCHQSVSGVLGTPVGGTNTGPGVVQPVVVTDPVRYDTDDPAIWVNPADPAKSLVIGTDKASDGGLYVFDLQGKEVPGKTVHGLKRPNNVDLAYGLKLGGRPTDFALVTERETGKLRAFRLPDMQPLDHGQLDVFSGEAAGDRLPMGIAIYTRPADGAQFAVVGRKTGPKEGYLWQYRLEDDGTGQLKFTPVRKFGTFSGKKEIESIAVDNELGFIYYSDEGVGVRKYYADPARGNQELALFAKTGFTEDHEGISIYKTGPQTGYILVSDQGASQFRFFPRQGTAANPNAYPELKTVKVAAHFSDGSDVTNVPLNQQFPHGLFVAMSDNKTFHYYRWEDMLGKDLKAVQ</sequence>
<dbReference type="EC" id="3.1.3.8" evidence="2"/>
<keyword evidence="3" id="KW-1185">Reference proteome</keyword>
<evidence type="ECO:0000259" key="1">
    <source>
        <dbReference type="PROSITE" id="PS51662"/>
    </source>
</evidence>
<proteinExistence type="predicted"/>
<evidence type="ECO:0000313" key="3">
    <source>
        <dbReference type="Proteomes" id="UP000779507"/>
    </source>
</evidence>
<dbReference type="PROSITE" id="PS51662">
    <property type="entry name" value="BP_PHYTASE"/>
    <property type="match status" value="1"/>
</dbReference>
<dbReference type="SUPFAM" id="SSF50956">
    <property type="entry name" value="Thermostable phytase (3-phytase)"/>
    <property type="match status" value="1"/>
</dbReference>
<reference evidence="2 3" key="1">
    <citation type="submission" date="2020-05" db="EMBL/GenBank/DDBJ databases">
        <title>Genomic Encyclopedia of Type Strains, Phase IV (KMG-V): Genome sequencing to study the core and pangenomes of soil and plant-associated prokaryotes.</title>
        <authorList>
            <person name="Whitman W."/>
        </authorList>
    </citation>
    <scope>NUCLEOTIDE SEQUENCE [LARGE SCALE GENOMIC DNA]</scope>
    <source>
        <strain evidence="2 3">9A</strain>
    </source>
</reference>
<dbReference type="Gene3D" id="2.120.10.30">
    <property type="entry name" value="TolB, C-terminal domain"/>
    <property type="match status" value="1"/>
</dbReference>
<dbReference type="GO" id="GO:0016158">
    <property type="term" value="F:inositol hexakisphosphate 3-phosphatase activity"/>
    <property type="evidence" value="ECO:0007669"/>
    <property type="project" value="UniProtKB-EC"/>
</dbReference>
<name>A0ABX2FRF6_9BACT</name>
<dbReference type="EMBL" id="JABSNP010000010">
    <property type="protein sequence ID" value="NRT19522.1"/>
    <property type="molecule type" value="Genomic_DNA"/>
</dbReference>
<feature type="domain" description="BPP" evidence="1">
    <location>
        <begin position="38"/>
        <end position="368"/>
    </location>
</feature>
<protein>
    <submittedName>
        <fullName evidence="2">3-phytase</fullName>
        <ecNumber evidence="2">3.1.3.8</ecNumber>
    </submittedName>
</protein>
<dbReference type="InterPro" id="IPR003431">
    <property type="entry name" value="B-propeller_Phytase"/>
</dbReference>
<gene>
    <name evidence="2" type="ORF">HNP98_002354</name>
</gene>
<dbReference type="RefSeq" id="WP_173810252.1">
    <property type="nucleotide sequence ID" value="NZ_JABSNP010000010.1"/>
</dbReference>
<dbReference type="Pfam" id="PF02333">
    <property type="entry name" value="Phytase"/>
    <property type="match status" value="1"/>
</dbReference>
<comment type="caution">
    <text evidence="2">The sequence shown here is derived from an EMBL/GenBank/DDBJ whole genome shotgun (WGS) entry which is preliminary data.</text>
</comment>
<accession>A0ABX2FRF6</accession>
<dbReference type="InterPro" id="IPR011042">
    <property type="entry name" value="6-blade_b-propeller_TolB-like"/>
</dbReference>
<keyword evidence="2" id="KW-0378">Hydrolase</keyword>
<dbReference type="Proteomes" id="UP000779507">
    <property type="component" value="Unassembled WGS sequence"/>
</dbReference>
<evidence type="ECO:0000313" key="2">
    <source>
        <dbReference type="EMBL" id="NRT19522.1"/>
    </source>
</evidence>
<organism evidence="2 3">
    <name type="scientific">Hymenobacter caeli</name>
    <dbReference type="NCBI Taxonomy" id="2735894"/>
    <lineage>
        <taxon>Bacteria</taxon>
        <taxon>Pseudomonadati</taxon>
        <taxon>Bacteroidota</taxon>
        <taxon>Cytophagia</taxon>
        <taxon>Cytophagales</taxon>
        <taxon>Hymenobacteraceae</taxon>
        <taxon>Hymenobacter</taxon>
    </lineage>
</organism>